<keyword evidence="2" id="KW-0442">Lipid degradation</keyword>
<evidence type="ECO:0000256" key="3">
    <source>
        <dbReference type="ARBA" id="ARBA00023098"/>
    </source>
</evidence>
<gene>
    <name evidence="6" type="ORF">M408DRAFT_83065</name>
</gene>
<dbReference type="Pfam" id="PF01734">
    <property type="entry name" value="Patatin"/>
    <property type="match status" value="1"/>
</dbReference>
<protein>
    <recommendedName>
        <fullName evidence="5">PNPLA domain-containing protein</fullName>
    </recommendedName>
</protein>
<keyword evidence="1" id="KW-0378">Hydrolase</keyword>
<dbReference type="HOGENOM" id="CLU_000288_144_2_1"/>
<dbReference type="GO" id="GO:0016020">
    <property type="term" value="C:membrane"/>
    <property type="evidence" value="ECO:0007669"/>
    <property type="project" value="TreeGrafter"/>
</dbReference>
<dbReference type="AlphaFoldDB" id="A0A0C3AI62"/>
<evidence type="ECO:0000259" key="5">
    <source>
        <dbReference type="PROSITE" id="PS51635"/>
    </source>
</evidence>
<feature type="non-terminal residue" evidence="6">
    <location>
        <position position="1"/>
    </location>
</feature>
<dbReference type="STRING" id="933852.A0A0C3AI62"/>
<reference evidence="7" key="2">
    <citation type="submission" date="2015-01" db="EMBL/GenBank/DDBJ databases">
        <title>Evolutionary Origins and Diversification of the Mycorrhizal Mutualists.</title>
        <authorList>
            <consortium name="DOE Joint Genome Institute"/>
            <consortium name="Mycorrhizal Genomics Consortium"/>
            <person name="Kohler A."/>
            <person name="Kuo A."/>
            <person name="Nagy L.G."/>
            <person name="Floudas D."/>
            <person name="Copeland A."/>
            <person name="Barry K.W."/>
            <person name="Cichocki N."/>
            <person name="Veneault-Fourrey C."/>
            <person name="LaButti K."/>
            <person name="Lindquist E.A."/>
            <person name="Lipzen A."/>
            <person name="Lundell T."/>
            <person name="Morin E."/>
            <person name="Murat C."/>
            <person name="Riley R."/>
            <person name="Ohm R."/>
            <person name="Sun H."/>
            <person name="Tunlid A."/>
            <person name="Henrissat B."/>
            <person name="Grigoriev I.V."/>
            <person name="Hibbett D.S."/>
            <person name="Martin F."/>
        </authorList>
    </citation>
    <scope>NUCLEOTIDE SEQUENCE [LARGE SCALE GENOMIC DNA]</scope>
    <source>
        <strain evidence="7">MAFF 305830</strain>
    </source>
</reference>
<evidence type="ECO:0000313" key="7">
    <source>
        <dbReference type="Proteomes" id="UP000054097"/>
    </source>
</evidence>
<dbReference type="PANTHER" id="PTHR24185:SF1">
    <property type="entry name" value="CALCIUM-INDEPENDENT PHOSPHOLIPASE A2-GAMMA"/>
    <property type="match status" value="1"/>
</dbReference>
<dbReference type="OrthoDB" id="1658288at2759"/>
<dbReference type="GO" id="GO:0016042">
    <property type="term" value="P:lipid catabolic process"/>
    <property type="evidence" value="ECO:0007669"/>
    <property type="project" value="UniProtKB-KW"/>
</dbReference>
<comment type="caution">
    <text evidence="4">Lacks conserved residue(s) required for the propagation of feature annotation.</text>
</comment>
<name>A0A0C3AI62_SERVB</name>
<keyword evidence="7" id="KW-1185">Reference proteome</keyword>
<sequence>IIFSMVAFMLGYLRMNVDQATDELLALTNVLVFDGSNGDIDREKNSNDLTKSLEKMLRTRAIAPETEMKDTKLPSKRSKVVLYAAASTNITHPHIFRTYPSRESSLNPTIIQALRATMAIQSLFPPVKVGGQQTQESFIGGALGANNPTRLLLKEAGEVFGRNRRVAQIISLGCGRPQVLSVELSNAVDADELLKEATIDCEMVANELSTRLFSIDAYLRLNISRGVEPFKMKEWYNLGTVGSLTAAYLATPDVSASINNSLRHLRARIGSVTLDQLSRYFGL</sequence>
<feature type="domain" description="PNPLA" evidence="5">
    <location>
        <begin position="1"/>
        <end position="153"/>
    </location>
</feature>
<dbReference type="GO" id="GO:0046486">
    <property type="term" value="P:glycerolipid metabolic process"/>
    <property type="evidence" value="ECO:0007669"/>
    <property type="project" value="UniProtKB-ARBA"/>
</dbReference>
<dbReference type="Proteomes" id="UP000054097">
    <property type="component" value="Unassembled WGS sequence"/>
</dbReference>
<organism evidence="6 7">
    <name type="scientific">Serendipita vermifera MAFF 305830</name>
    <dbReference type="NCBI Taxonomy" id="933852"/>
    <lineage>
        <taxon>Eukaryota</taxon>
        <taxon>Fungi</taxon>
        <taxon>Dikarya</taxon>
        <taxon>Basidiomycota</taxon>
        <taxon>Agaricomycotina</taxon>
        <taxon>Agaricomycetes</taxon>
        <taxon>Sebacinales</taxon>
        <taxon>Serendipitaceae</taxon>
        <taxon>Serendipita</taxon>
    </lineage>
</organism>
<accession>A0A0C3AI62</accession>
<dbReference type="EMBL" id="KN824548">
    <property type="protein sequence ID" value="KIM19774.1"/>
    <property type="molecule type" value="Genomic_DNA"/>
</dbReference>
<dbReference type="GO" id="GO:0047499">
    <property type="term" value="F:calcium-independent phospholipase A2 activity"/>
    <property type="evidence" value="ECO:0007669"/>
    <property type="project" value="TreeGrafter"/>
</dbReference>
<evidence type="ECO:0000256" key="2">
    <source>
        <dbReference type="ARBA" id="ARBA00022963"/>
    </source>
</evidence>
<dbReference type="PROSITE" id="PS51635">
    <property type="entry name" value="PNPLA"/>
    <property type="match status" value="1"/>
</dbReference>
<dbReference type="InterPro" id="IPR002641">
    <property type="entry name" value="PNPLA_dom"/>
</dbReference>
<dbReference type="GO" id="GO:0019369">
    <property type="term" value="P:arachidonate metabolic process"/>
    <property type="evidence" value="ECO:0007669"/>
    <property type="project" value="TreeGrafter"/>
</dbReference>
<dbReference type="PANTHER" id="PTHR24185">
    <property type="entry name" value="CALCIUM-INDEPENDENT PHOSPHOLIPASE A2-GAMMA"/>
    <property type="match status" value="1"/>
</dbReference>
<dbReference type="Gene3D" id="3.40.1090.10">
    <property type="entry name" value="Cytosolic phospholipase A2 catalytic domain"/>
    <property type="match status" value="1"/>
</dbReference>
<evidence type="ECO:0000313" key="6">
    <source>
        <dbReference type="EMBL" id="KIM19774.1"/>
    </source>
</evidence>
<reference evidence="6 7" key="1">
    <citation type="submission" date="2014-04" db="EMBL/GenBank/DDBJ databases">
        <authorList>
            <consortium name="DOE Joint Genome Institute"/>
            <person name="Kuo A."/>
            <person name="Zuccaro A."/>
            <person name="Kohler A."/>
            <person name="Nagy L.G."/>
            <person name="Floudas D."/>
            <person name="Copeland A."/>
            <person name="Barry K.W."/>
            <person name="Cichocki N."/>
            <person name="Veneault-Fourrey C."/>
            <person name="LaButti K."/>
            <person name="Lindquist E.A."/>
            <person name="Lipzen A."/>
            <person name="Lundell T."/>
            <person name="Morin E."/>
            <person name="Murat C."/>
            <person name="Sun H."/>
            <person name="Tunlid A."/>
            <person name="Henrissat B."/>
            <person name="Grigoriev I.V."/>
            <person name="Hibbett D.S."/>
            <person name="Martin F."/>
            <person name="Nordberg H.P."/>
            <person name="Cantor M.N."/>
            <person name="Hua S.X."/>
        </authorList>
    </citation>
    <scope>NUCLEOTIDE SEQUENCE [LARGE SCALE GENOMIC DNA]</scope>
    <source>
        <strain evidence="6 7">MAFF 305830</strain>
    </source>
</reference>
<dbReference type="SUPFAM" id="SSF52151">
    <property type="entry name" value="FabD/lysophospholipase-like"/>
    <property type="match status" value="1"/>
</dbReference>
<dbReference type="InterPro" id="IPR016035">
    <property type="entry name" value="Acyl_Trfase/lysoPLipase"/>
</dbReference>
<keyword evidence="3" id="KW-0443">Lipid metabolism</keyword>
<evidence type="ECO:0000256" key="1">
    <source>
        <dbReference type="ARBA" id="ARBA00022801"/>
    </source>
</evidence>
<proteinExistence type="predicted"/>
<evidence type="ECO:0000256" key="4">
    <source>
        <dbReference type="PROSITE-ProRule" id="PRU01161"/>
    </source>
</evidence>